<evidence type="ECO:0000256" key="8">
    <source>
        <dbReference type="SAM" id="Phobius"/>
    </source>
</evidence>
<feature type="transmembrane region" description="Helical" evidence="8">
    <location>
        <begin position="38"/>
        <end position="55"/>
    </location>
</feature>
<keyword evidence="5 8" id="KW-1133">Transmembrane helix</keyword>
<name>A0A401RD66_STRNR</name>
<keyword evidence="6 8" id="KW-0472">Membrane</keyword>
<keyword evidence="4 8" id="KW-0812">Transmembrane</keyword>
<evidence type="ECO:0000313" key="9">
    <source>
        <dbReference type="EMBL" id="GCB95549.1"/>
    </source>
</evidence>
<organism evidence="9 10">
    <name type="scientific">Streptomyces noursei</name>
    <name type="common">Streptomyces albulus</name>
    <dbReference type="NCBI Taxonomy" id="1971"/>
    <lineage>
        <taxon>Bacteria</taxon>
        <taxon>Bacillati</taxon>
        <taxon>Actinomycetota</taxon>
        <taxon>Actinomycetes</taxon>
        <taxon>Kitasatosporales</taxon>
        <taxon>Streptomycetaceae</taxon>
        <taxon>Streptomyces</taxon>
    </lineage>
</organism>
<feature type="transmembrane region" description="Helical" evidence="8">
    <location>
        <begin position="61"/>
        <end position="80"/>
    </location>
</feature>
<feature type="transmembrane region" description="Helical" evidence="8">
    <location>
        <begin position="179"/>
        <end position="196"/>
    </location>
</feature>
<evidence type="ECO:0000256" key="1">
    <source>
        <dbReference type="ARBA" id="ARBA00004141"/>
    </source>
</evidence>
<dbReference type="Proteomes" id="UP000288351">
    <property type="component" value="Unassembled WGS sequence"/>
</dbReference>
<evidence type="ECO:0000256" key="6">
    <source>
        <dbReference type="ARBA" id="ARBA00023136"/>
    </source>
</evidence>
<dbReference type="PANTHER" id="PTHR42810">
    <property type="entry name" value="PURINE PERMEASE C1399.01C-RELATED"/>
    <property type="match status" value="1"/>
</dbReference>
<dbReference type="PANTHER" id="PTHR42810:SF4">
    <property type="entry name" value="URIC ACID TRANSPORTER UACT"/>
    <property type="match status" value="1"/>
</dbReference>
<feature type="transmembrane region" description="Helical" evidence="8">
    <location>
        <begin position="203"/>
        <end position="225"/>
    </location>
</feature>
<evidence type="ECO:0000256" key="5">
    <source>
        <dbReference type="ARBA" id="ARBA00022989"/>
    </source>
</evidence>
<reference evidence="9 10" key="1">
    <citation type="journal article" date="2019" name="Microbiol. Resour. Announc.">
        <title>Draft Genome Sequence of the Most Traditional epsilon-Poly-l-Lysine Producer, Streptomyces albulus NBRC14147.</title>
        <authorList>
            <person name="Yamanaka K."/>
            <person name="Hamano Y."/>
        </authorList>
    </citation>
    <scope>NUCLEOTIDE SEQUENCE [LARGE SCALE GENOMIC DNA]</scope>
    <source>
        <strain evidence="9 10">NBRC 14147</strain>
    </source>
</reference>
<feature type="transmembrane region" description="Helical" evidence="8">
    <location>
        <begin position="146"/>
        <end position="167"/>
    </location>
</feature>
<keyword evidence="3" id="KW-0813">Transport</keyword>
<dbReference type="EMBL" id="BHXC01000007">
    <property type="protein sequence ID" value="GCB95549.1"/>
    <property type="molecule type" value="Genomic_DNA"/>
</dbReference>
<comment type="subcellular location">
    <subcellularLocation>
        <location evidence="1">Membrane</location>
        <topology evidence="1">Multi-pass membrane protein</topology>
    </subcellularLocation>
</comment>
<dbReference type="GO" id="GO:0005886">
    <property type="term" value="C:plasma membrane"/>
    <property type="evidence" value="ECO:0007669"/>
    <property type="project" value="TreeGrafter"/>
</dbReference>
<dbReference type="Pfam" id="PF00860">
    <property type="entry name" value="Xan_ur_permease"/>
    <property type="match status" value="1"/>
</dbReference>
<feature type="region of interest" description="Disordered" evidence="7">
    <location>
        <begin position="1"/>
        <end position="22"/>
    </location>
</feature>
<evidence type="ECO:0000256" key="2">
    <source>
        <dbReference type="ARBA" id="ARBA00008821"/>
    </source>
</evidence>
<feature type="transmembrane region" description="Helical" evidence="8">
    <location>
        <begin position="92"/>
        <end position="110"/>
    </location>
</feature>
<dbReference type="InterPro" id="IPR006043">
    <property type="entry name" value="NCS2"/>
</dbReference>
<proteinExistence type="inferred from homology"/>
<comment type="similarity">
    <text evidence="2">Belongs to the nucleobase:cation symporter-2 (NCS2) (TC 2.A.40) family.</text>
</comment>
<feature type="transmembrane region" description="Helical" evidence="8">
    <location>
        <begin position="116"/>
        <end position="134"/>
    </location>
</feature>
<evidence type="ECO:0000256" key="4">
    <source>
        <dbReference type="ARBA" id="ARBA00022692"/>
    </source>
</evidence>
<protein>
    <submittedName>
        <fullName evidence="9">Xanthine/uracil permease</fullName>
    </submittedName>
</protein>
<evidence type="ECO:0000256" key="3">
    <source>
        <dbReference type="ARBA" id="ARBA00022448"/>
    </source>
</evidence>
<comment type="caution">
    <text evidence="9">The sequence shown here is derived from an EMBL/GenBank/DDBJ whole genome shotgun (WGS) entry which is preliminary data.</text>
</comment>
<accession>A0A401RD66</accession>
<evidence type="ECO:0000256" key="7">
    <source>
        <dbReference type="SAM" id="MobiDB-lite"/>
    </source>
</evidence>
<dbReference type="AlphaFoldDB" id="A0A401RD66"/>
<evidence type="ECO:0000313" key="10">
    <source>
        <dbReference type="Proteomes" id="UP000288351"/>
    </source>
</evidence>
<sequence length="260" mass="26582">MALTPRRAPLRRPRPVPADAAPHPGLGRTLGLGVQHALVMYAGAIAVPLMFGAGAGLDEAAVSTLVNADIFVAGIVTVVQSLGAGRFLGVRLPLVTGGSFVCVTPMIMIARQYGMPAVYGSMIAAGLFGMLVAFPFARALRTFPPLVSGVVITVVGLALIGAAPGMIAGPDPAAADYAPPAHLALAGGVIGFLLLLRRFLRGFLAQVSVLLALLAGTLAALPMGLTDFSGVADADWWGLVSPFRFGAPPSHSPAWSPCAW</sequence>
<gene>
    <name evidence="9" type="ORF">SALB_08355</name>
</gene>
<dbReference type="GO" id="GO:0042907">
    <property type="term" value="F:xanthine transmembrane transporter activity"/>
    <property type="evidence" value="ECO:0007669"/>
    <property type="project" value="TreeGrafter"/>
</dbReference>